<dbReference type="AlphaFoldDB" id="A0A964UZP1"/>
<gene>
    <name evidence="9" type="primary">eccD</name>
    <name evidence="9" type="ORF">GUY60_24215</name>
</gene>
<accession>A0A964UZP1</accession>
<sequence length="487" mass="50836">MSTGTSTGFCRVTVAAPDSRIDVALPEDLPIQDIYPEIVRLSGMAHDDNALAGYHLVRRDGDVLDASRSLLEHRVRDGEVLLLRPFADSLPPAVHDDVVDAVASAVKQDLRSWNDNLMRVAGLVAGVLLLTMLGFVFWFADPMLHDMNGLQGIVAGVVAISLTALAGVRGRVYDDRGAAVALGIAALPHALIAGSGVLQQDAGQGPGKLQFLVGCVVVLIFSVVLIMLLPQGDAPFVAAALASAIGTLAAFVGILTEAEPREIAAGTAVVAVAVIGFLPGWSARFAKLPIGFRSPEDLARARRDGDEGDLEAVDVQRIVAQTSRGHELLLGMVGGCAIVIVGSAGAVLGFSESGWAQLVALVVGLAAMLRARLFRYTAQVTCLLVAGVTTIALLILGLAISPPAEILKDLYLSNDSGPVNIRTLWLGACVLVGALLLVAIALIVPQKGLSPFWGRMLDIADSLVLLSLIPLCLAVLDVYAKMRGGIG</sequence>
<evidence type="ECO:0000313" key="10">
    <source>
        <dbReference type="Proteomes" id="UP000598297"/>
    </source>
</evidence>
<name>A0A964UZP1_9ACTN</name>
<protein>
    <submittedName>
        <fullName evidence="9">Type VII secretion integral membrane protein EccD</fullName>
    </submittedName>
</protein>
<dbReference type="NCBIfam" id="TIGR03920">
    <property type="entry name" value="T7SS_EccD"/>
    <property type="match status" value="1"/>
</dbReference>
<dbReference type="InterPro" id="IPR044049">
    <property type="entry name" value="EccD_transm"/>
</dbReference>
<dbReference type="PIRSF" id="PIRSF017804">
    <property type="entry name" value="Secretion_EccD1"/>
    <property type="match status" value="1"/>
</dbReference>
<feature type="transmembrane region" description="Helical" evidence="7">
    <location>
        <begin position="180"/>
        <end position="198"/>
    </location>
</feature>
<feature type="transmembrane region" description="Helical" evidence="7">
    <location>
        <begin position="383"/>
        <end position="404"/>
    </location>
</feature>
<dbReference type="OrthoDB" id="4775372at2"/>
<comment type="caution">
    <text evidence="9">The sequence shown here is derived from an EMBL/GenBank/DDBJ whole genome shotgun (WGS) entry which is preliminary data.</text>
</comment>
<dbReference type="Pfam" id="PF08817">
    <property type="entry name" value="YukD"/>
    <property type="match status" value="1"/>
</dbReference>
<evidence type="ECO:0000313" key="9">
    <source>
        <dbReference type="EMBL" id="NBE54465.1"/>
    </source>
</evidence>
<dbReference type="InterPro" id="IPR006707">
    <property type="entry name" value="T7SS_EccD"/>
</dbReference>
<evidence type="ECO:0000256" key="3">
    <source>
        <dbReference type="ARBA" id="ARBA00022475"/>
    </source>
</evidence>
<dbReference type="Pfam" id="PF19053">
    <property type="entry name" value="EccD"/>
    <property type="match status" value="1"/>
</dbReference>
<reference evidence="9" key="1">
    <citation type="submission" date="2020-01" db="EMBL/GenBank/DDBJ databases">
        <title>Whole-genome analyses of novel actinobacteria.</title>
        <authorList>
            <person name="Sahin N."/>
        </authorList>
    </citation>
    <scope>NUCLEOTIDE SEQUENCE</scope>
    <source>
        <strain evidence="9">YC537</strain>
    </source>
</reference>
<dbReference type="Proteomes" id="UP000598297">
    <property type="component" value="Unassembled WGS sequence"/>
</dbReference>
<keyword evidence="3" id="KW-1003">Cell membrane</keyword>
<feature type="transmembrane region" description="Helical" evidence="7">
    <location>
        <begin position="456"/>
        <end position="476"/>
    </location>
</feature>
<evidence type="ECO:0000259" key="8">
    <source>
        <dbReference type="Pfam" id="PF19053"/>
    </source>
</evidence>
<feature type="transmembrane region" description="Helical" evidence="7">
    <location>
        <begin position="328"/>
        <end position="348"/>
    </location>
</feature>
<evidence type="ECO:0000256" key="5">
    <source>
        <dbReference type="ARBA" id="ARBA00022989"/>
    </source>
</evidence>
<feature type="transmembrane region" description="Helical" evidence="7">
    <location>
        <begin position="236"/>
        <end position="257"/>
    </location>
</feature>
<dbReference type="Gene3D" id="3.10.20.90">
    <property type="entry name" value="Phosphatidylinositol 3-kinase Catalytic Subunit, Chain A, domain 1"/>
    <property type="match status" value="1"/>
</dbReference>
<dbReference type="InterPro" id="IPR024962">
    <property type="entry name" value="YukD-like"/>
</dbReference>
<dbReference type="GO" id="GO:0005886">
    <property type="term" value="C:plasma membrane"/>
    <property type="evidence" value="ECO:0007669"/>
    <property type="project" value="UniProtKB-SubCell"/>
</dbReference>
<evidence type="ECO:0000256" key="4">
    <source>
        <dbReference type="ARBA" id="ARBA00022692"/>
    </source>
</evidence>
<comment type="subcellular location">
    <subcellularLocation>
        <location evidence="1">Cell membrane</location>
        <topology evidence="1">Multi-pass membrane protein</topology>
    </subcellularLocation>
</comment>
<feature type="transmembrane region" description="Helical" evidence="7">
    <location>
        <begin position="210"/>
        <end position="229"/>
    </location>
</feature>
<dbReference type="RefSeq" id="WP_161701291.1">
    <property type="nucleotide sequence ID" value="NZ_JAAAHS010000221.1"/>
</dbReference>
<dbReference type="EMBL" id="JAAAHS010000221">
    <property type="protein sequence ID" value="NBE54465.1"/>
    <property type="molecule type" value="Genomic_DNA"/>
</dbReference>
<keyword evidence="5 7" id="KW-1133">Transmembrane helix</keyword>
<evidence type="ECO:0000256" key="7">
    <source>
        <dbReference type="SAM" id="Phobius"/>
    </source>
</evidence>
<feature type="domain" description="EccD-like transmembrane" evidence="8">
    <location>
        <begin position="118"/>
        <end position="484"/>
    </location>
</feature>
<keyword evidence="10" id="KW-1185">Reference proteome</keyword>
<evidence type="ECO:0000256" key="2">
    <source>
        <dbReference type="ARBA" id="ARBA00006162"/>
    </source>
</evidence>
<feature type="transmembrane region" description="Helical" evidence="7">
    <location>
        <begin position="354"/>
        <end position="371"/>
    </location>
</feature>
<keyword evidence="4 7" id="KW-0812">Transmembrane</keyword>
<evidence type="ECO:0000256" key="6">
    <source>
        <dbReference type="ARBA" id="ARBA00023136"/>
    </source>
</evidence>
<comment type="similarity">
    <text evidence="2">Belongs to the EccD/Snm4 family.</text>
</comment>
<feature type="transmembrane region" description="Helical" evidence="7">
    <location>
        <begin position="117"/>
        <end position="138"/>
    </location>
</feature>
<keyword evidence="6 7" id="KW-0472">Membrane</keyword>
<proteinExistence type="inferred from homology"/>
<feature type="transmembrane region" description="Helical" evidence="7">
    <location>
        <begin position="424"/>
        <end position="444"/>
    </location>
</feature>
<feature type="transmembrane region" description="Helical" evidence="7">
    <location>
        <begin position="150"/>
        <end position="168"/>
    </location>
</feature>
<feature type="transmembrane region" description="Helical" evidence="7">
    <location>
        <begin position="263"/>
        <end position="283"/>
    </location>
</feature>
<organism evidence="9 10">
    <name type="scientific">Streptomyces boluensis</name>
    <dbReference type="NCBI Taxonomy" id="1775135"/>
    <lineage>
        <taxon>Bacteria</taxon>
        <taxon>Bacillati</taxon>
        <taxon>Actinomycetota</taxon>
        <taxon>Actinomycetes</taxon>
        <taxon>Kitasatosporales</taxon>
        <taxon>Streptomycetaceae</taxon>
        <taxon>Streptomyces</taxon>
    </lineage>
</organism>
<evidence type="ECO:0000256" key="1">
    <source>
        <dbReference type="ARBA" id="ARBA00004651"/>
    </source>
</evidence>